<feature type="chain" id="PRO_5037565163" evidence="2">
    <location>
        <begin position="23"/>
        <end position="485"/>
    </location>
</feature>
<evidence type="ECO:0000256" key="2">
    <source>
        <dbReference type="SAM" id="SignalP"/>
    </source>
</evidence>
<proteinExistence type="predicted"/>
<keyword evidence="1" id="KW-0175">Coiled coil</keyword>
<comment type="caution">
    <text evidence="3">The sequence shown here is derived from an EMBL/GenBank/DDBJ whole genome shotgun (WGS) entry which is preliminary data.</text>
</comment>
<reference evidence="3" key="1">
    <citation type="submission" date="2021-01" db="EMBL/GenBank/DDBJ databases">
        <title>Modified the classification status of verrucomicrobia.</title>
        <authorList>
            <person name="Feng X."/>
        </authorList>
    </citation>
    <scope>NUCLEOTIDE SEQUENCE</scope>
    <source>
        <strain evidence="3">KCTC 13126</strain>
    </source>
</reference>
<protein>
    <submittedName>
        <fullName evidence="3">Uncharacterized protein</fullName>
    </submittedName>
</protein>
<evidence type="ECO:0000256" key="1">
    <source>
        <dbReference type="SAM" id="Coils"/>
    </source>
</evidence>
<keyword evidence="2" id="KW-0732">Signal</keyword>
<dbReference type="EMBL" id="JAENIL010000019">
    <property type="protein sequence ID" value="MBK1877525.1"/>
    <property type="molecule type" value="Genomic_DNA"/>
</dbReference>
<feature type="signal peptide" evidence="2">
    <location>
        <begin position="1"/>
        <end position="22"/>
    </location>
</feature>
<evidence type="ECO:0000313" key="4">
    <source>
        <dbReference type="Proteomes" id="UP000617628"/>
    </source>
</evidence>
<keyword evidence="4" id="KW-1185">Reference proteome</keyword>
<feature type="coiled-coil region" evidence="1">
    <location>
        <begin position="443"/>
        <end position="470"/>
    </location>
</feature>
<dbReference type="Proteomes" id="UP000617628">
    <property type="component" value="Unassembled WGS sequence"/>
</dbReference>
<accession>A0A934RTW2</accession>
<organism evidence="3 4">
    <name type="scientific">Pelagicoccus mobilis</name>
    <dbReference type="NCBI Taxonomy" id="415221"/>
    <lineage>
        <taxon>Bacteria</taxon>
        <taxon>Pseudomonadati</taxon>
        <taxon>Verrucomicrobiota</taxon>
        <taxon>Opitutia</taxon>
        <taxon>Puniceicoccales</taxon>
        <taxon>Pelagicoccaceae</taxon>
        <taxon>Pelagicoccus</taxon>
    </lineage>
</organism>
<sequence>MKKLFASLTLFLFVFHACPVHLIAQDSDEEEVFELSPFQVSSGRNSGYRSKNTLAGTRLKTDLKDVGAAINVLDASFFQDSGASILDIDDANESHYAYASGIIVRFAVGYYDDLEKNRRKGLTDTLAKIHEKAASDRDLYYTPGALKVSKGDRKKMKSKPKSYFTSYAHFSLSFTLEDGLSALKRVAAVRQLIAAMELDTEITKVYYGEALLLTESPFSNSAYEAPISPMIRSARATSDIGASLPYLTNVQGQKLRESIPLCSVTLIKPADSVCLKFAIDTQSGLEEERIQVLNSTLDTIRSLLDAHAGLSFIPGSILLRHGDSIGDLAKPQASFTSQAQFSVAFEVNGNLDAMQRIASIRTIVQSAKLPEAIHKVHFGSASLILDNPQAHHTEILKAIFKELADLQQSVGESFEVVPQIQHKRVQQRRHSLTEVELWIPYDYKIESVRLRELEERKMMLEHERALAANQAAAHHCHHCESKTDH</sequence>
<dbReference type="AlphaFoldDB" id="A0A934RTW2"/>
<name>A0A934RTW2_9BACT</name>
<evidence type="ECO:0000313" key="3">
    <source>
        <dbReference type="EMBL" id="MBK1877525.1"/>
    </source>
</evidence>
<dbReference type="RefSeq" id="WP_200355738.1">
    <property type="nucleotide sequence ID" value="NZ_JAENIL010000019.1"/>
</dbReference>
<gene>
    <name evidence="3" type="ORF">JIN87_11650</name>
</gene>